<evidence type="ECO:0000313" key="2">
    <source>
        <dbReference type="EMBL" id="RNA02879.1"/>
    </source>
</evidence>
<keyword evidence="1" id="KW-0472">Membrane</keyword>
<dbReference type="Proteomes" id="UP000276133">
    <property type="component" value="Unassembled WGS sequence"/>
</dbReference>
<dbReference type="AlphaFoldDB" id="A0A3M7PVA8"/>
<evidence type="ECO:0000313" key="3">
    <source>
        <dbReference type="Proteomes" id="UP000276133"/>
    </source>
</evidence>
<dbReference type="OrthoDB" id="10576951at2759"/>
<evidence type="ECO:0000256" key="1">
    <source>
        <dbReference type="SAM" id="Phobius"/>
    </source>
</evidence>
<comment type="caution">
    <text evidence="2">The sequence shown here is derived from an EMBL/GenBank/DDBJ whole genome shotgun (WGS) entry which is preliminary data.</text>
</comment>
<sequence>MIVNTVPKQAIEYDNPAWRNYGLVPLGLGGFLTILGILIQILEIVRIYNGLYNNGIIGLNLNVFLLALGGVGNPSSTNGQFLALEQWHFWPWTYPGSQFGLLIMIAGITGIVSAYRKSYSTVYAFFAFSLFSFLFSIFLIIYYSIMLNYYRKFILPFRPEVRVLAIKNIGADSGSISNGVTGANLAFSVLSLITALIATIYAGRAGRIGTELKRAVVPVLSYPNY</sequence>
<name>A0A3M7PVA8_BRAPC</name>
<feature type="transmembrane region" description="Helical" evidence="1">
    <location>
        <begin position="51"/>
        <end position="72"/>
    </location>
</feature>
<gene>
    <name evidence="2" type="ORF">BpHYR1_042854</name>
</gene>
<accession>A0A3M7PVA8</accession>
<keyword evidence="1" id="KW-0812">Transmembrane</keyword>
<feature type="transmembrane region" description="Helical" evidence="1">
    <location>
        <begin position="185"/>
        <end position="203"/>
    </location>
</feature>
<keyword evidence="3" id="KW-1185">Reference proteome</keyword>
<proteinExistence type="predicted"/>
<organism evidence="2 3">
    <name type="scientific">Brachionus plicatilis</name>
    <name type="common">Marine rotifer</name>
    <name type="synonym">Brachionus muelleri</name>
    <dbReference type="NCBI Taxonomy" id="10195"/>
    <lineage>
        <taxon>Eukaryota</taxon>
        <taxon>Metazoa</taxon>
        <taxon>Spiralia</taxon>
        <taxon>Gnathifera</taxon>
        <taxon>Rotifera</taxon>
        <taxon>Eurotatoria</taxon>
        <taxon>Monogononta</taxon>
        <taxon>Pseudotrocha</taxon>
        <taxon>Ploima</taxon>
        <taxon>Brachionidae</taxon>
        <taxon>Brachionus</taxon>
    </lineage>
</organism>
<protein>
    <submittedName>
        <fullName evidence="2">Uncharacterized protein</fullName>
    </submittedName>
</protein>
<reference evidence="2 3" key="1">
    <citation type="journal article" date="2018" name="Sci. Rep.">
        <title>Genomic signatures of local adaptation to the degree of environmental predictability in rotifers.</title>
        <authorList>
            <person name="Franch-Gras L."/>
            <person name="Hahn C."/>
            <person name="Garcia-Roger E.M."/>
            <person name="Carmona M.J."/>
            <person name="Serra M."/>
            <person name="Gomez A."/>
        </authorList>
    </citation>
    <scope>NUCLEOTIDE SEQUENCE [LARGE SCALE GENOMIC DNA]</scope>
    <source>
        <strain evidence="2">HYR1</strain>
    </source>
</reference>
<feature type="transmembrane region" description="Helical" evidence="1">
    <location>
        <begin position="92"/>
        <end position="115"/>
    </location>
</feature>
<feature type="transmembrane region" description="Helical" evidence="1">
    <location>
        <begin position="122"/>
        <end position="145"/>
    </location>
</feature>
<dbReference type="EMBL" id="REGN01008723">
    <property type="protein sequence ID" value="RNA02879.1"/>
    <property type="molecule type" value="Genomic_DNA"/>
</dbReference>
<keyword evidence="1" id="KW-1133">Transmembrane helix</keyword>
<feature type="transmembrane region" description="Helical" evidence="1">
    <location>
        <begin position="20"/>
        <end position="39"/>
    </location>
</feature>